<accession>A0ABN7AB95</accession>
<evidence type="ECO:0000313" key="2">
    <source>
        <dbReference type="EMBL" id="BES88487.1"/>
    </source>
</evidence>
<dbReference type="EMBL" id="AP028909">
    <property type="protein sequence ID" value="BES88487.1"/>
    <property type="molecule type" value="Genomic_DNA"/>
</dbReference>
<dbReference type="Proteomes" id="UP001307889">
    <property type="component" value="Chromosome 1"/>
</dbReference>
<feature type="compositionally biased region" description="Basic and acidic residues" evidence="1">
    <location>
        <begin position="53"/>
        <end position="65"/>
    </location>
</feature>
<sequence length="76" mass="8783">MRTGFEGGRVLQMFTIMAVHVCWNFEGARKRSARLNSAAVEPRTRGFRHRRRNDAESVRKIEKGPANRQVRISGDR</sequence>
<proteinExistence type="predicted"/>
<protein>
    <recommendedName>
        <fullName evidence="4">Secreted protein</fullName>
    </recommendedName>
</protein>
<gene>
    <name evidence="2" type="ORF">NTJ_01293</name>
</gene>
<organism evidence="2 3">
    <name type="scientific">Nesidiocoris tenuis</name>
    <dbReference type="NCBI Taxonomy" id="355587"/>
    <lineage>
        <taxon>Eukaryota</taxon>
        <taxon>Metazoa</taxon>
        <taxon>Ecdysozoa</taxon>
        <taxon>Arthropoda</taxon>
        <taxon>Hexapoda</taxon>
        <taxon>Insecta</taxon>
        <taxon>Pterygota</taxon>
        <taxon>Neoptera</taxon>
        <taxon>Paraneoptera</taxon>
        <taxon>Hemiptera</taxon>
        <taxon>Heteroptera</taxon>
        <taxon>Panheteroptera</taxon>
        <taxon>Cimicomorpha</taxon>
        <taxon>Miridae</taxon>
        <taxon>Dicyphina</taxon>
        <taxon>Nesidiocoris</taxon>
    </lineage>
</organism>
<reference evidence="2 3" key="1">
    <citation type="submission" date="2023-09" db="EMBL/GenBank/DDBJ databases">
        <title>Nesidiocoris tenuis whole genome shotgun sequence.</title>
        <authorList>
            <person name="Shibata T."/>
            <person name="Shimoda M."/>
            <person name="Kobayashi T."/>
            <person name="Uehara T."/>
        </authorList>
    </citation>
    <scope>NUCLEOTIDE SEQUENCE [LARGE SCALE GENOMIC DNA]</scope>
    <source>
        <strain evidence="2 3">Japan</strain>
    </source>
</reference>
<feature type="region of interest" description="Disordered" evidence="1">
    <location>
        <begin position="40"/>
        <end position="76"/>
    </location>
</feature>
<name>A0ABN7AB95_9HEMI</name>
<evidence type="ECO:0000313" key="3">
    <source>
        <dbReference type="Proteomes" id="UP001307889"/>
    </source>
</evidence>
<evidence type="ECO:0000256" key="1">
    <source>
        <dbReference type="SAM" id="MobiDB-lite"/>
    </source>
</evidence>
<keyword evidence="3" id="KW-1185">Reference proteome</keyword>
<evidence type="ECO:0008006" key="4">
    <source>
        <dbReference type="Google" id="ProtNLM"/>
    </source>
</evidence>